<protein>
    <submittedName>
        <fullName evidence="3">DNA-binding protein</fullName>
    </submittedName>
</protein>
<dbReference type="PANTHER" id="PTHR36180:SF2">
    <property type="entry name" value="BRO FAMILY PROTEIN"/>
    <property type="match status" value="1"/>
</dbReference>
<dbReference type="EMBL" id="JAAGLU010000002">
    <property type="protein sequence ID" value="NEC84633.1"/>
    <property type="molecule type" value="Genomic_DNA"/>
</dbReference>
<dbReference type="PANTHER" id="PTHR36180">
    <property type="entry name" value="DNA-BINDING PROTEIN-RELATED-RELATED"/>
    <property type="match status" value="1"/>
</dbReference>
<dbReference type="PROSITE" id="PS51750">
    <property type="entry name" value="BRO_N"/>
    <property type="match status" value="1"/>
</dbReference>
<gene>
    <name evidence="3" type="ORF">G3I71_01845</name>
</gene>
<dbReference type="SMART" id="SM01040">
    <property type="entry name" value="Bro-N"/>
    <property type="match status" value="1"/>
</dbReference>
<proteinExistence type="predicted"/>
<reference evidence="3" key="1">
    <citation type="submission" date="2020-01" db="EMBL/GenBank/DDBJ databases">
        <title>Insect and environment-associated Actinomycetes.</title>
        <authorList>
            <person name="Currrie C."/>
            <person name="Chevrette M."/>
            <person name="Carlson C."/>
            <person name="Stubbendieck R."/>
            <person name="Wendt-Pienkowski E."/>
        </authorList>
    </citation>
    <scope>NUCLEOTIDE SEQUENCE</scope>
    <source>
        <strain evidence="3">SID12501</strain>
    </source>
</reference>
<sequence>MNEHDTTSTAAPQTDAIDINDFVYGATGARVRRLTMPDGSHWFPAADVCEQLGYTTTRKALLDHVPEEHRDFLETVTGSHSLSVPAGRGWRRDLQMVDLAGLIQLVNGCTKPSCGPFKEWVSEVIMSVQRDGSYALPKAEVQPRDPSAPVAYAMPVQVADAIVRLEERNARLDEEFAEAQRISQETRHEAQRTRLEAQQTRLEMLDLQRTSVQVQSRMAGAMDRIADALEAFRSVRAVSSATPADMYRTSTEALLADWRSRMSVTEDVWAVAVTIAPVLAEHGEIRMSLEALAARTGLTAHRVNECLRFMRRHACIRSRGGTEKGAVVYALARP</sequence>
<dbReference type="Pfam" id="PF02498">
    <property type="entry name" value="Bro-N"/>
    <property type="match status" value="1"/>
</dbReference>
<organism evidence="3">
    <name type="scientific">Streptomyces sp. SID12501</name>
    <dbReference type="NCBI Taxonomy" id="2706042"/>
    <lineage>
        <taxon>Bacteria</taxon>
        <taxon>Bacillati</taxon>
        <taxon>Actinomycetota</taxon>
        <taxon>Actinomycetes</taxon>
        <taxon>Kitasatosporales</taxon>
        <taxon>Streptomycetaceae</taxon>
        <taxon>Streptomyces</taxon>
    </lineage>
</organism>
<feature type="coiled-coil region" evidence="1">
    <location>
        <begin position="162"/>
        <end position="189"/>
    </location>
</feature>
<dbReference type="GO" id="GO:0003677">
    <property type="term" value="F:DNA binding"/>
    <property type="evidence" value="ECO:0007669"/>
    <property type="project" value="UniProtKB-KW"/>
</dbReference>
<dbReference type="RefSeq" id="WP_164312104.1">
    <property type="nucleotide sequence ID" value="NZ_JAAGLU010000002.1"/>
</dbReference>
<name>A0A6B3BND4_9ACTN</name>
<feature type="domain" description="Bro-N" evidence="2">
    <location>
        <begin position="16"/>
        <end position="132"/>
    </location>
</feature>
<accession>A0A6B3BND4</accession>
<dbReference type="AlphaFoldDB" id="A0A6B3BND4"/>
<evidence type="ECO:0000313" key="3">
    <source>
        <dbReference type="EMBL" id="NEC84633.1"/>
    </source>
</evidence>
<keyword evidence="1" id="KW-0175">Coiled coil</keyword>
<keyword evidence="3" id="KW-0238">DNA-binding</keyword>
<evidence type="ECO:0000256" key="1">
    <source>
        <dbReference type="SAM" id="Coils"/>
    </source>
</evidence>
<dbReference type="InterPro" id="IPR003497">
    <property type="entry name" value="BRO_N_domain"/>
</dbReference>
<evidence type="ECO:0000259" key="2">
    <source>
        <dbReference type="PROSITE" id="PS51750"/>
    </source>
</evidence>
<comment type="caution">
    <text evidence="3">The sequence shown here is derived from an EMBL/GenBank/DDBJ whole genome shotgun (WGS) entry which is preliminary data.</text>
</comment>